<dbReference type="InterPro" id="IPR050908">
    <property type="entry name" value="SmbC-like"/>
</dbReference>
<dbReference type="Gene3D" id="1.10.10.60">
    <property type="entry name" value="Homeodomain-like"/>
    <property type="match status" value="2"/>
</dbReference>
<keyword evidence="6" id="KW-1185">Reference proteome</keyword>
<dbReference type="EMBL" id="CP100595">
    <property type="protein sequence ID" value="UTJ05656.1"/>
    <property type="molecule type" value="Genomic_DNA"/>
</dbReference>
<sequence length="267" mass="31412">MYKNIEYEITLDDLAKINHVSKFHFHRIFKEETSENFSEVLTSIRLQKAANLLISNQHSTITEISKQCGYNSHSSFIKAFKNRFLYTPSQWKNGSFEMYSEKLNTKKLKEIKTLDYEIKVNEEVYCAYIRHKGYDKTIKNTWQRLRALAYQNNIEKYEEIGLHHDNPAITPLDKCKYIAAITISKNQKIKSNISTFIIPKSLCAVFKLDGKFGEIIDLIRYIHQNWILNEGKGYEITTLPIYIKYIKNHLIDNTDFKIEVNIPIKVI</sequence>
<dbReference type="SMART" id="SM00342">
    <property type="entry name" value="HTH_ARAC"/>
    <property type="match status" value="1"/>
</dbReference>
<dbReference type="Pfam" id="PF06445">
    <property type="entry name" value="GyrI-like"/>
    <property type="match status" value="1"/>
</dbReference>
<keyword evidence="3" id="KW-0804">Transcription</keyword>
<accession>A0ABY5E0D2</accession>
<feature type="domain" description="HTH araC/xylS-type" evidence="4">
    <location>
        <begin position="1"/>
        <end position="94"/>
    </location>
</feature>
<evidence type="ECO:0000313" key="5">
    <source>
        <dbReference type="EMBL" id="UTJ05656.1"/>
    </source>
</evidence>
<dbReference type="InterPro" id="IPR011256">
    <property type="entry name" value="Reg_factor_effector_dom_sf"/>
</dbReference>
<dbReference type="PANTHER" id="PTHR40055:SF1">
    <property type="entry name" value="TRANSCRIPTIONAL REGULATOR YGIV-RELATED"/>
    <property type="match status" value="1"/>
</dbReference>
<dbReference type="InterPro" id="IPR018060">
    <property type="entry name" value="HTH_AraC"/>
</dbReference>
<evidence type="ECO:0000259" key="4">
    <source>
        <dbReference type="PROSITE" id="PS01124"/>
    </source>
</evidence>
<proteinExistence type="predicted"/>
<dbReference type="SUPFAM" id="SSF46689">
    <property type="entry name" value="Homeodomain-like"/>
    <property type="match status" value="1"/>
</dbReference>
<dbReference type="Gene3D" id="3.20.80.10">
    <property type="entry name" value="Regulatory factor, effector binding domain"/>
    <property type="match status" value="1"/>
</dbReference>
<evidence type="ECO:0000313" key="6">
    <source>
        <dbReference type="Proteomes" id="UP001060012"/>
    </source>
</evidence>
<name>A0ABY5E0D2_9BACT</name>
<keyword evidence="1" id="KW-0805">Transcription regulation</keyword>
<dbReference type="Proteomes" id="UP001060012">
    <property type="component" value="Chromosome"/>
</dbReference>
<organism evidence="5 6">
    <name type="scientific">Arcobacter roscoffensis</name>
    <dbReference type="NCBI Taxonomy" id="2961520"/>
    <lineage>
        <taxon>Bacteria</taxon>
        <taxon>Pseudomonadati</taxon>
        <taxon>Campylobacterota</taxon>
        <taxon>Epsilonproteobacteria</taxon>
        <taxon>Campylobacterales</taxon>
        <taxon>Arcobacteraceae</taxon>
        <taxon>Arcobacter</taxon>
    </lineage>
</organism>
<dbReference type="PROSITE" id="PS01124">
    <property type="entry name" value="HTH_ARAC_FAMILY_2"/>
    <property type="match status" value="1"/>
</dbReference>
<dbReference type="InterPro" id="IPR020449">
    <property type="entry name" value="Tscrpt_reg_AraC-type_HTH"/>
</dbReference>
<reference evidence="5" key="1">
    <citation type="submission" date="2022-07" db="EMBL/GenBank/DDBJ databases">
        <title>Arcobacter roscoffensis sp. nov., a marine bacterium isolated from coastal seawater collected from Roscoff, France.</title>
        <authorList>
            <person name="Pascual J."/>
            <person name="Lepeaux C."/>
            <person name="Methner A."/>
            <person name="Overmann J."/>
        </authorList>
    </citation>
    <scope>NUCLEOTIDE SEQUENCE</scope>
    <source>
        <strain evidence="5">ARW1-2F2</strain>
    </source>
</reference>
<protein>
    <submittedName>
        <fullName evidence="5">Helix-turn-helix domain-containing protein</fullName>
    </submittedName>
</protein>
<dbReference type="SMART" id="SM00871">
    <property type="entry name" value="AraC_E_bind"/>
    <property type="match status" value="1"/>
</dbReference>
<dbReference type="RefSeq" id="WP_254575837.1">
    <property type="nucleotide sequence ID" value="NZ_CP100595.1"/>
</dbReference>
<evidence type="ECO:0000256" key="2">
    <source>
        <dbReference type="ARBA" id="ARBA00023125"/>
    </source>
</evidence>
<dbReference type="PANTHER" id="PTHR40055">
    <property type="entry name" value="TRANSCRIPTIONAL REGULATOR YGIV-RELATED"/>
    <property type="match status" value="1"/>
</dbReference>
<evidence type="ECO:0000256" key="3">
    <source>
        <dbReference type="ARBA" id="ARBA00023163"/>
    </source>
</evidence>
<dbReference type="Pfam" id="PF12833">
    <property type="entry name" value="HTH_18"/>
    <property type="match status" value="1"/>
</dbReference>
<dbReference type="InterPro" id="IPR029442">
    <property type="entry name" value="GyrI-like"/>
</dbReference>
<dbReference type="SUPFAM" id="SSF55136">
    <property type="entry name" value="Probable bacterial effector-binding domain"/>
    <property type="match status" value="1"/>
</dbReference>
<dbReference type="InterPro" id="IPR010499">
    <property type="entry name" value="AraC_E-bd"/>
</dbReference>
<dbReference type="InterPro" id="IPR009057">
    <property type="entry name" value="Homeodomain-like_sf"/>
</dbReference>
<dbReference type="PRINTS" id="PR00032">
    <property type="entry name" value="HTHARAC"/>
</dbReference>
<keyword evidence="2" id="KW-0238">DNA-binding</keyword>
<evidence type="ECO:0000256" key="1">
    <source>
        <dbReference type="ARBA" id="ARBA00023015"/>
    </source>
</evidence>
<gene>
    <name evidence="5" type="ORF">NJU99_10300</name>
</gene>